<feature type="coiled-coil region" evidence="2">
    <location>
        <begin position="62"/>
        <end position="89"/>
    </location>
</feature>
<dbReference type="GO" id="GO:0004803">
    <property type="term" value="F:transposase activity"/>
    <property type="evidence" value="ECO:0007669"/>
    <property type="project" value="InterPro"/>
</dbReference>
<dbReference type="SUPFAM" id="SSF46689">
    <property type="entry name" value="Homeodomain-like"/>
    <property type="match status" value="1"/>
</dbReference>
<evidence type="ECO:0000313" key="4">
    <source>
        <dbReference type="Proteomes" id="UP000199397"/>
    </source>
</evidence>
<dbReference type="InterPro" id="IPR009057">
    <property type="entry name" value="Homeodomain-like_sf"/>
</dbReference>
<dbReference type="Pfam" id="PF01527">
    <property type="entry name" value="HTH_Tnp_1"/>
    <property type="match status" value="1"/>
</dbReference>
<dbReference type="Proteomes" id="UP000199397">
    <property type="component" value="Unassembled WGS sequence"/>
</dbReference>
<reference evidence="3 4" key="1">
    <citation type="submission" date="2016-10" db="EMBL/GenBank/DDBJ databases">
        <authorList>
            <person name="de Groot N.N."/>
        </authorList>
    </citation>
    <scope>NUCLEOTIDE SEQUENCE [LARGE SCALE GENOMIC DNA]</scope>
    <source>
        <strain evidence="3 4">DSM 21228</strain>
    </source>
</reference>
<dbReference type="AlphaFoldDB" id="A0A1H4GZC3"/>
<keyword evidence="2" id="KW-0175">Coiled coil</keyword>
<proteinExistence type="inferred from homology"/>
<accession>A0A1H4GZC3</accession>
<evidence type="ECO:0000313" key="3">
    <source>
        <dbReference type="EMBL" id="SEB14939.1"/>
    </source>
</evidence>
<sequence length="98" mass="11234">MKPSKPTTKPYTRRSESYKAEALKLADRIGYTEAARQLGLHESQLYGWRAKQSHQQTVSSREQEQAAEIAKLKRELLIAQEEVAILKKASAYFARQLK</sequence>
<evidence type="ECO:0000256" key="2">
    <source>
        <dbReference type="SAM" id="Coils"/>
    </source>
</evidence>
<keyword evidence="4" id="KW-1185">Reference proteome</keyword>
<dbReference type="GO" id="GO:0006313">
    <property type="term" value="P:DNA transposition"/>
    <property type="evidence" value="ECO:0007669"/>
    <property type="project" value="InterPro"/>
</dbReference>
<dbReference type="InterPro" id="IPR002514">
    <property type="entry name" value="Transposase_8"/>
</dbReference>
<dbReference type="GO" id="GO:0003677">
    <property type="term" value="F:DNA binding"/>
    <property type="evidence" value="ECO:0007669"/>
    <property type="project" value="InterPro"/>
</dbReference>
<dbReference type="RefSeq" id="WP_093071213.1">
    <property type="nucleotide sequence ID" value="NZ_FNQP01000063.1"/>
</dbReference>
<organism evidence="3 4">
    <name type="scientific">Thiothrix caldifontis</name>
    <dbReference type="NCBI Taxonomy" id="525918"/>
    <lineage>
        <taxon>Bacteria</taxon>
        <taxon>Pseudomonadati</taxon>
        <taxon>Pseudomonadota</taxon>
        <taxon>Gammaproteobacteria</taxon>
        <taxon>Thiotrichales</taxon>
        <taxon>Thiotrichaceae</taxon>
        <taxon>Thiothrix</taxon>
    </lineage>
</organism>
<protein>
    <submittedName>
        <fullName evidence="3">Transposase</fullName>
    </submittedName>
</protein>
<name>A0A1H4GZC3_9GAMM</name>
<evidence type="ECO:0000256" key="1">
    <source>
        <dbReference type="ARBA" id="ARBA00009964"/>
    </source>
</evidence>
<dbReference type="EMBL" id="FNQP01000063">
    <property type="protein sequence ID" value="SEB14939.1"/>
    <property type="molecule type" value="Genomic_DNA"/>
</dbReference>
<comment type="similarity">
    <text evidence="1">Belongs to the transposase 8 family.</text>
</comment>
<gene>
    <name evidence="3" type="ORF">SAMN05660964_03828</name>
</gene>
<dbReference type="OrthoDB" id="9810995at2"/>